<dbReference type="InterPro" id="IPR029063">
    <property type="entry name" value="SAM-dependent_MTases_sf"/>
</dbReference>
<dbReference type="AlphaFoldDB" id="A0AAE0FEW3"/>
<evidence type="ECO:0000313" key="1">
    <source>
        <dbReference type="EMBL" id="KAK3258240.1"/>
    </source>
</evidence>
<proteinExistence type="predicted"/>
<keyword evidence="2" id="KW-1185">Reference proteome</keyword>
<dbReference type="Gene3D" id="3.40.50.150">
    <property type="entry name" value="Vaccinia Virus protein VP39"/>
    <property type="match status" value="1"/>
</dbReference>
<accession>A0AAE0FEW3</accession>
<sequence>SAEIRAPASCVADNVACIPSQLGALCAYLLCEMQVEAVEIDPTVVFAAEAYLGAPIQRVEGESEGWRMEESAAADLDQSGKSIEYRGVATTLGDAAAFVKSRAGIGAGCVFLDAYDGCGKVPPHLEKDEFLESCASALRPGGILVVNLFNGVPGSPERQELAKFARKLERIIGPTYSVKVEEQQTNVILVATSSTADRDASK</sequence>
<feature type="non-terminal residue" evidence="1">
    <location>
        <position position="1"/>
    </location>
</feature>
<name>A0AAE0FEW3_9CHLO</name>
<dbReference type="SUPFAM" id="SSF53335">
    <property type="entry name" value="S-adenosyl-L-methionine-dependent methyltransferases"/>
    <property type="match status" value="1"/>
</dbReference>
<evidence type="ECO:0000313" key="2">
    <source>
        <dbReference type="Proteomes" id="UP001190700"/>
    </source>
</evidence>
<dbReference type="Proteomes" id="UP001190700">
    <property type="component" value="Unassembled WGS sequence"/>
</dbReference>
<gene>
    <name evidence="1" type="ORF">CYMTET_32707</name>
</gene>
<organism evidence="1 2">
    <name type="scientific">Cymbomonas tetramitiformis</name>
    <dbReference type="NCBI Taxonomy" id="36881"/>
    <lineage>
        <taxon>Eukaryota</taxon>
        <taxon>Viridiplantae</taxon>
        <taxon>Chlorophyta</taxon>
        <taxon>Pyramimonadophyceae</taxon>
        <taxon>Pyramimonadales</taxon>
        <taxon>Pyramimonadaceae</taxon>
        <taxon>Cymbomonas</taxon>
    </lineage>
</organism>
<evidence type="ECO:0008006" key="3">
    <source>
        <dbReference type="Google" id="ProtNLM"/>
    </source>
</evidence>
<comment type="caution">
    <text evidence="1">The sequence shown here is derived from an EMBL/GenBank/DDBJ whole genome shotgun (WGS) entry which is preliminary data.</text>
</comment>
<protein>
    <recommendedName>
        <fullName evidence="3">PABS domain-containing protein</fullName>
    </recommendedName>
</protein>
<reference evidence="1 2" key="1">
    <citation type="journal article" date="2015" name="Genome Biol. Evol.">
        <title>Comparative Genomics of a Bacterivorous Green Alga Reveals Evolutionary Causalities and Consequences of Phago-Mixotrophic Mode of Nutrition.</title>
        <authorList>
            <person name="Burns J.A."/>
            <person name="Paasch A."/>
            <person name="Narechania A."/>
            <person name="Kim E."/>
        </authorList>
    </citation>
    <scope>NUCLEOTIDE SEQUENCE [LARGE SCALE GENOMIC DNA]</scope>
    <source>
        <strain evidence="1 2">PLY_AMNH</strain>
    </source>
</reference>
<feature type="non-terminal residue" evidence="1">
    <location>
        <position position="202"/>
    </location>
</feature>
<dbReference type="EMBL" id="LGRX02019704">
    <property type="protein sequence ID" value="KAK3258240.1"/>
    <property type="molecule type" value="Genomic_DNA"/>
</dbReference>